<dbReference type="EMBL" id="HACA01021164">
    <property type="protein sequence ID" value="CDW38525.1"/>
    <property type="molecule type" value="Transcribed_RNA"/>
</dbReference>
<organism evidence="1">
    <name type="scientific">Lepeophtheirus salmonis</name>
    <name type="common">Salmon louse</name>
    <name type="synonym">Caligus salmonis</name>
    <dbReference type="NCBI Taxonomy" id="72036"/>
    <lineage>
        <taxon>Eukaryota</taxon>
        <taxon>Metazoa</taxon>
        <taxon>Ecdysozoa</taxon>
        <taxon>Arthropoda</taxon>
        <taxon>Crustacea</taxon>
        <taxon>Multicrustacea</taxon>
        <taxon>Hexanauplia</taxon>
        <taxon>Copepoda</taxon>
        <taxon>Siphonostomatoida</taxon>
        <taxon>Caligidae</taxon>
        <taxon>Lepeophtheirus</taxon>
    </lineage>
</organism>
<evidence type="ECO:0000313" key="1">
    <source>
        <dbReference type="EMBL" id="CDW38525.1"/>
    </source>
</evidence>
<sequence>LWSDKPLRGFGKVVKSRDVGECAENCKSSVQLEQSEIAIEGWSLSLHTPSFLPKENETGCIT</sequence>
<reference evidence="1" key="1">
    <citation type="submission" date="2014-05" db="EMBL/GenBank/DDBJ databases">
        <authorList>
            <person name="Chronopoulou M."/>
        </authorList>
    </citation>
    <scope>NUCLEOTIDE SEQUENCE</scope>
    <source>
        <tissue evidence="1">Whole organism</tissue>
    </source>
</reference>
<accession>A0A0K2UKD4</accession>
<dbReference type="AlphaFoldDB" id="A0A0K2UKD4"/>
<feature type="non-terminal residue" evidence="1">
    <location>
        <position position="1"/>
    </location>
</feature>
<protein>
    <submittedName>
        <fullName evidence="1">Uncharacterized protein</fullName>
    </submittedName>
</protein>
<name>A0A0K2UKD4_LEPSM</name>
<proteinExistence type="predicted"/>